<proteinExistence type="inferred from homology"/>
<comment type="similarity">
    <text evidence="3">Belongs to the Nudix hydrolase family.</text>
</comment>
<dbReference type="PANTHER" id="PTHR43046:SF16">
    <property type="entry name" value="ADP-RIBOSE PYROPHOSPHATASE YJHB-RELATED"/>
    <property type="match status" value="1"/>
</dbReference>
<reference evidence="6" key="1">
    <citation type="submission" date="2016-10" db="EMBL/GenBank/DDBJ databases">
        <authorList>
            <person name="Varghese N."/>
            <person name="Submissions S."/>
        </authorList>
    </citation>
    <scope>NUCLEOTIDE SEQUENCE [LARGE SCALE GENOMIC DNA]</scope>
    <source>
        <strain evidence="6">DSM 21620</strain>
    </source>
</reference>
<gene>
    <name evidence="5" type="ORF">SAMN05421663_105189</name>
</gene>
<evidence type="ECO:0000313" key="6">
    <source>
        <dbReference type="Proteomes" id="UP000198666"/>
    </source>
</evidence>
<dbReference type="STRING" id="361279.SAMN05421663_105189"/>
<dbReference type="InterPro" id="IPR000086">
    <property type="entry name" value="NUDIX_hydrolase_dom"/>
</dbReference>
<dbReference type="EMBL" id="FMZB01000005">
    <property type="protein sequence ID" value="SDC94896.1"/>
    <property type="molecule type" value="Genomic_DNA"/>
</dbReference>
<dbReference type="GO" id="GO:0016787">
    <property type="term" value="F:hydrolase activity"/>
    <property type="evidence" value="ECO:0007669"/>
    <property type="project" value="UniProtKB-KW"/>
</dbReference>
<dbReference type="InterPro" id="IPR020476">
    <property type="entry name" value="Nudix_hydrolase"/>
</dbReference>
<evidence type="ECO:0000259" key="4">
    <source>
        <dbReference type="PROSITE" id="PS51462"/>
    </source>
</evidence>
<dbReference type="PROSITE" id="PS51462">
    <property type="entry name" value="NUDIX"/>
    <property type="match status" value="1"/>
</dbReference>
<dbReference type="PRINTS" id="PR00502">
    <property type="entry name" value="NUDIXFAMILY"/>
</dbReference>
<sequence length="155" mass="17487">MNRIDYYHVKDAPQAQKIIPAVSAVIQNDQHILLQQRSDNGKWSLPGGNMDIGESILEAIKREVKEETGLECNIDRITGVYSDPNHIIAYDDGEVRQQFSICFAGEAVAGELRKSDESFHIAWVPINELDDYDIQPAQKARIEDALKDCKSAFIR</sequence>
<evidence type="ECO:0000313" key="5">
    <source>
        <dbReference type="EMBL" id="SDC94896.1"/>
    </source>
</evidence>
<accession>A0A1G6QTA4</accession>
<dbReference type="RefSeq" id="WP_093727271.1">
    <property type="nucleotide sequence ID" value="NZ_FMZB01000005.1"/>
</dbReference>
<name>A0A1G6QTA4_9BACI</name>
<dbReference type="OrthoDB" id="9787476at2"/>
<evidence type="ECO:0000256" key="3">
    <source>
        <dbReference type="RuleBase" id="RU003476"/>
    </source>
</evidence>
<comment type="cofactor">
    <cofactor evidence="1">
        <name>Mg(2+)</name>
        <dbReference type="ChEBI" id="CHEBI:18420"/>
    </cofactor>
</comment>
<dbReference type="Proteomes" id="UP000198666">
    <property type="component" value="Unassembled WGS sequence"/>
</dbReference>
<dbReference type="InterPro" id="IPR015797">
    <property type="entry name" value="NUDIX_hydrolase-like_dom_sf"/>
</dbReference>
<dbReference type="AlphaFoldDB" id="A0A1G6QTA4"/>
<organism evidence="5 6">
    <name type="scientific">Terribacillus halophilus</name>
    <dbReference type="NCBI Taxonomy" id="361279"/>
    <lineage>
        <taxon>Bacteria</taxon>
        <taxon>Bacillati</taxon>
        <taxon>Bacillota</taxon>
        <taxon>Bacilli</taxon>
        <taxon>Bacillales</taxon>
        <taxon>Bacillaceae</taxon>
        <taxon>Terribacillus</taxon>
    </lineage>
</organism>
<keyword evidence="6" id="KW-1185">Reference proteome</keyword>
<dbReference type="InterPro" id="IPR020084">
    <property type="entry name" value="NUDIX_hydrolase_CS"/>
</dbReference>
<dbReference type="Gene3D" id="3.90.79.10">
    <property type="entry name" value="Nucleoside Triphosphate Pyrophosphohydrolase"/>
    <property type="match status" value="1"/>
</dbReference>
<protein>
    <submittedName>
        <fullName evidence="5">ADP-ribose pyrophosphatase YjhB, NUDIX family</fullName>
    </submittedName>
</protein>
<feature type="domain" description="Nudix hydrolase" evidence="4">
    <location>
        <begin position="17"/>
        <end position="147"/>
    </location>
</feature>
<dbReference type="PROSITE" id="PS00893">
    <property type="entry name" value="NUDIX_BOX"/>
    <property type="match status" value="1"/>
</dbReference>
<evidence type="ECO:0000256" key="2">
    <source>
        <dbReference type="ARBA" id="ARBA00022801"/>
    </source>
</evidence>
<dbReference type="Pfam" id="PF00293">
    <property type="entry name" value="NUDIX"/>
    <property type="match status" value="1"/>
</dbReference>
<evidence type="ECO:0000256" key="1">
    <source>
        <dbReference type="ARBA" id="ARBA00001946"/>
    </source>
</evidence>
<dbReference type="PANTHER" id="PTHR43046">
    <property type="entry name" value="GDP-MANNOSE MANNOSYL HYDROLASE"/>
    <property type="match status" value="1"/>
</dbReference>
<keyword evidence="2 3" id="KW-0378">Hydrolase</keyword>
<dbReference type="SUPFAM" id="SSF55811">
    <property type="entry name" value="Nudix"/>
    <property type="match status" value="1"/>
</dbReference>